<dbReference type="InterPro" id="IPR007572">
    <property type="entry name" value="Uncharacterised_Ycf20"/>
</dbReference>
<dbReference type="AlphaFoldDB" id="A0A2P6TBU1"/>
<proteinExistence type="inferred from homology"/>
<dbReference type="PANTHER" id="PTHR33787">
    <property type="match status" value="1"/>
</dbReference>
<organism evidence="3 4">
    <name type="scientific">Chlorella sorokiniana</name>
    <name type="common">Freshwater green alga</name>
    <dbReference type="NCBI Taxonomy" id="3076"/>
    <lineage>
        <taxon>Eukaryota</taxon>
        <taxon>Viridiplantae</taxon>
        <taxon>Chlorophyta</taxon>
        <taxon>core chlorophytes</taxon>
        <taxon>Trebouxiophyceae</taxon>
        <taxon>Chlorellales</taxon>
        <taxon>Chlorellaceae</taxon>
        <taxon>Chlorella clade</taxon>
        <taxon>Chlorella</taxon>
    </lineage>
</organism>
<evidence type="ECO:0000256" key="1">
    <source>
        <dbReference type="ARBA" id="ARBA00009846"/>
    </source>
</evidence>
<dbReference type="PANTHER" id="PTHR33787:SF5">
    <property type="entry name" value="YCF20-LIKE PROTEIN"/>
    <property type="match status" value="1"/>
</dbReference>
<evidence type="ECO:0000313" key="3">
    <source>
        <dbReference type="EMBL" id="PRW18358.1"/>
    </source>
</evidence>
<evidence type="ECO:0000256" key="2">
    <source>
        <dbReference type="SAM" id="Phobius"/>
    </source>
</evidence>
<keyword evidence="2" id="KW-0812">Transmembrane</keyword>
<sequence length="79" mass="8523">MWAGISLCTGFYAGNILTLSFGALAVNDIFAGVITVMFYEVVTYLYYTNPKPGLRVWFANCFKIGLTASLLADAAKLGS</sequence>
<accession>A0A2P6TBU1</accession>
<keyword evidence="2" id="KW-0472">Membrane</keyword>
<reference evidence="3 4" key="1">
    <citation type="journal article" date="2018" name="Plant J.">
        <title>Genome sequences of Chlorella sorokiniana UTEX 1602 and Micractinium conductrix SAG 241.80: implications to maltose excretion by a green alga.</title>
        <authorList>
            <person name="Arriola M.B."/>
            <person name="Velmurugan N."/>
            <person name="Zhang Y."/>
            <person name="Plunkett M.H."/>
            <person name="Hondzo H."/>
            <person name="Barney B.M."/>
        </authorList>
    </citation>
    <scope>NUCLEOTIDE SEQUENCE [LARGE SCALE GENOMIC DNA]</scope>
    <source>
        <strain evidence="4">UTEX 1602</strain>
    </source>
</reference>
<dbReference type="Pfam" id="PF04483">
    <property type="entry name" value="DUF565"/>
    <property type="match status" value="1"/>
</dbReference>
<name>A0A2P6TBU1_CHLSO</name>
<evidence type="ECO:0000313" key="4">
    <source>
        <dbReference type="Proteomes" id="UP000239899"/>
    </source>
</evidence>
<comment type="similarity">
    <text evidence="1">Belongs to the ycf20 family.</text>
</comment>
<protein>
    <submittedName>
        <fullName evidence="3">Family Ycf20</fullName>
    </submittedName>
</protein>
<dbReference type="Proteomes" id="UP000239899">
    <property type="component" value="Unassembled WGS sequence"/>
</dbReference>
<keyword evidence="4" id="KW-1185">Reference proteome</keyword>
<dbReference type="EMBL" id="LHPG02000026">
    <property type="protein sequence ID" value="PRW18358.1"/>
    <property type="molecule type" value="Genomic_DNA"/>
</dbReference>
<comment type="caution">
    <text evidence="3">The sequence shown here is derived from an EMBL/GenBank/DDBJ whole genome shotgun (WGS) entry which is preliminary data.</text>
</comment>
<keyword evidence="2" id="KW-1133">Transmembrane helix</keyword>
<dbReference type="OrthoDB" id="5493at2759"/>
<feature type="transmembrane region" description="Helical" evidence="2">
    <location>
        <begin position="29"/>
        <end position="47"/>
    </location>
</feature>
<gene>
    <name evidence="3" type="ORF">C2E21_9342</name>
</gene>